<evidence type="ECO:0000256" key="4">
    <source>
        <dbReference type="ARBA" id="ARBA00023002"/>
    </source>
</evidence>
<evidence type="ECO:0000313" key="13">
    <source>
        <dbReference type="Proteomes" id="UP000436429"/>
    </source>
</evidence>
<proteinExistence type="predicted"/>
<accession>A0A369MRK1</accession>
<evidence type="ECO:0000313" key="7">
    <source>
        <dbReference type="EMBL" id="RDB80089.1"/>
    </source>
</evidence>
<sequence>MSLTRRDLFKGAGIAAASVAAAGALGGCAQKASASDDWMPSTWDYETDVLVIGYGGAGLWAAVTAKDEGEADVLVLEKAPSRGGGNSSINMGEYTWVDDIDGAVQYITGFSKGHTPEDIARAWAEECYQNMDYCDYWNIDTELKKGTNASGGTSSCEYPWIEGAEAMHVCSFGDPTKGGNAGWHTLDQARSDLGIEVVFNCHDEELIQNPDTKEIVGCYTLIGDDEAPKAVKARKGVVMTLGGFEFNDELKNEYCKCYPMSGFYGWPFNTGDGIKMVQNVGAQLWHMNNIIGSYNAYFKDFEWPYAFTVTPGANNYVMLDRLGKRWIAESTFLSPHVGWHEFEKFNDSTLADFERIPTWVIAGQEVIDAGPLGAVKGGVLNTPGGSTAIGMALEDIPSECGGFEGWSVDNQTEIEKGWIIKADTLEELCTKMAAVDNAPDAASVQATLETYNAYCDEGNDPAFDRTADTLAPVSLDGPFYAWPLYPGGCSTLGGPKKNTEANVVDCNDQPIPRLYAAGCFGNMAGHTYGISGGNNAENMVWGRIAGRNAASLEAWDAQAK</sequence>
<dbReference type="Gene3D" id="3.90.700.10">
    <property type="entry name" value="Succinate dehydrogenase/fumarate reductase flavoprotein, catalytic domain"/>
    <property type="match status" value="1"/>
</dbReference>
<dbReference type="Proteomes" id="UP000253857">
    <property type="component" value="Unassembled WGS sequence"/>
</dbReference>
<evidence type="ECO:0000259" key="5">
    <source>
        <dbReference type="Pfam" id="PF00890"/>
    </source>
</evidence>
<feature type="domain" description="FAD-dependent oxidoreductase 2 FAD-binding" evidence="5">
    <location>
        <begin position="48"/>
        <end position="286"/>
    </location>
</feature>
<dbReference type="GO" id="GO:0033765">
    <property type="term" value="F:steroid dehydrogenase activity, acting on the CH-CH group of donors"/>
    <property type="evidence" value="ECO:0007669"/>
    <property type="project" value="UniProtKB-ARBA"/>
</dbReference>
<evidence type="ECO:0000256" key="3">
    <source>
        <dbReference type="ARBA" id="ARBA00022827"/>
    </source>
</evidence>
<dbReference type="InterPro" id="IPR036188">
    <property type="entry name" value="FAD/NAD-bd_sf"/>
</dbReference>
<dbReference type="EMBL" id="PPUQ01000002">
    <property type="protein sequence ID" value="RDC41085.1"/>
    <property type="molecule type" value="Genomic_DNA"/>
</dbReference>
<dbReference type="EMBL" id="WPOM01000008">
    <property type="protein sequence ID" value="MVN32617.1"/>
    <property type="molecule type" value="Genomic_DNA"/>
</dbReference>
<evidence type="ECO:0000313" key="11">
    <source>
        <dbReference type="Proteomes" id="UP000253857"/>
    </source>
</evidence>
<name>A0A369MRK1_EGGLN</name>
<evidence type="ECO:0000313" key="6">
    <source>
        <dbReference type="EMBL" id="MVN32617.1"/>
    </source>
</evidence>
<dbReference type="InterPro" id="IPR003953">
    <property type="entry name" value="FAD-dep_OxRdtase_2_FAD-bd"/>
</dbReference>
<dbReference type="GeneID" id="69509892"/>
<dbReference type="PROSITE" id="PS51318">
    <property type="entry name" value="TAT"/>
    <property type="match status" value="1"/>
</dbReference>
<dbReference type="PANTHER" id="PTHR43400">
    <property type="entry name" value="FUMARATE REDUCTASE"/>
    <property type="match status" value="1"/>
</dbReference>
<comment type="caution">
    <text evidence="7">The sequence shown here is derived from an EMBL/GenBank/DDBJ whole genome shotgun (WGS) entry which is preliminary data.</text>
</comment>
<reference evidence="10 11" key="1">
    <citation type="journal article" date="2018" name="Elife">
        <title>Discovery and characterization of a prevalent human gut bacterial enzyme sufficient for the inactivation of a family of plant toxins.</title>
        <authorList>
            <person name="Koppel N."/>
            <person name="Bisanz J.E."/>
            <person name="Pandelia M.E."/>
            <person name="Turnbaugh P.J."/>
            <person name="Balskus E.P."/>
        </authorList>
    </citation>
    <scope>NUCLEOTIDE SEQUENCE [LARGE SCALE GENOMIC DNA]</scope>
    <source>
        <strain evidence="9 12">16A</strain>
        <strain evidence="8 11">FAA1-1-60AUCSF</strain>
        <strain evidence="7 10">MR1 #12</strain>
    </source>
</reference>
<dbReference type="SUPFAM" id="SSF56425">
    <property type="entry name" value="Succinate dehydrogenase/fumarate reductase flavoprotein, catalytic domain"/>
    <property type="match status" value="1"/>
</dbReference>
<dbReference type="Pfam" id="PF00890">
    <property type="entry name" value="FAD_binding_2"/>
    <property type="match status" value="2"/>
</dbReference>
<keyword evidence="4" id="KW-0560">Oxidoreductase</keyword>
<reference evidence="6 13" key="2">
    <citation type="submission" date="2019-11" db="EMBL/GenBank/DDBJ databases">
        <title>Whole genome shotgun sequencing (WGS) data from Adlercreutzia equolifaciens ResAG-91, Eggerthella lenta MRI-F36, MRI-F37, MRI-F40, ResAG-49, ResAG-88, ResAG-121, ResAG-145, and Gordonibacter sp. ResAG-5, ResAG-26, ResAG-43, ResAG-50, ResAG-59.</title>
        <authorList>
            <person name="Stoll D.A."/>
            <person name="Danylec N."/>
            <person name="Franz C.M.A.P."/>
            <person name="Huch M."/>
        </authorList>
    </citation>
    <scope>NUCLEOTIDE SEQUENCE [LARGE SCALE GENOMIC DNA]</scope>
    <source>
        <strain evidence="6 13">ResAG-88</strain>
    </source>
</reference>
<protein>
    <submittedName>
        <fullName evidence="7">FAD-binding protein</fullName>
    </submittedName>
</protein>
<dbReference type="EMBL" id="PPTX01000008">
    <property type="protein sequence ID" value="RDB80089.1"/>
    <property type="molecule type" value="Genomic_DNA"/>
</dbReference>
<dbReference type="GO" id="GO:0008202">
    <property type="term" value="P:steroid metabolic process"/>
    <property type="evidence" value="ECO:0007669"/>
    <property type="project" value="UniProtKB-ARBA"/>
</dbReference>
<dbReference type="Gene3D" id="3.50.50.60">
    <property type="entry name" value="FAD/NAD(P)-binding domain"/>
    <property type="match status" value="2"/>
</dbReference>
<dbReference type="SUPFAM" id="SSF51905">
    <property type="entry name" value="FAD/NAD(P)-binding domain"/>
    <property type="match status" value="1"/>
</dbReference>
<keyword evidence="3" id="KW-0274">FAD</keyword>
<dbReference type="EMBL" id="PPTY01000006">
    <property type="protein sequence ID" value="RDB87005.1"/>
    <property type="molecule type" value="Genomic_DNA"/>
</dbReference>
<evidence type="ECO:0000313" key="9">
    <source>
        <dbReference type="EMBL" id="RDC41085.1"/>
    </source>
</evidence>
<dbReference type="Proteomes" id="UP000436429">
    <property type="component" value="Unassembled WGS sequence"/>
</dbReference>
<dbReference type="PROSITE" id="PS51257">
    <property type="entry name" value="PROKAR_LIPOPROTEIN"/>
    <property type="match status" value="1"/>
</dbReference>
<gene>
    <name evidence="9" type="ORF">C1853_03035</name>
    <name evidence="8" type="ORF">C1871_05535</name>
    <name evidence="7" type="ORF">C1872_06750</name>
    <name evidence="6" type="ORF">GO726_05475</name>
</gene>
<dbReference type="RefSeq" id="WP_021409735.1">
    <property type="nucleotide sequence ID" value="NZ_AP025575.1"/>
</dbReference>
<keyword evidence="2" id="KW-0285">Flavoprotein</keyword>
<feature type="domain" description="FAD-dependent oxidoreductase 2 FAD-binding" evidence="5">
    <location>
        <begin position="439"/>
        <end position="521"/>
    </location>
</feature>
<dbReference type="InterPro" id="IPR006311">
    <property type="entry name" value="TAT_signal"/>
</dbReference>
<evidence type="ECO:0000256" key="1">
    <source>
        <dbReference type="ARBA" id="ARBA00001974"/>
    </source>
</evidence>
<evidence type="ECO:0000256" key="2">
    <source>
        <dbReference type="ARBA" id="ARBA00022630"/>
    </source>
</evidence>
<evidence type="ECO:0000313" key="12">
    <source>
        <dbReference type="Proteomes" id="UP000253915"/>
    </source>
</evidence>
<dbReference type="PANTHER" id="PTHR43400:SF10">
    <property type="entry name" value="3-OXOSTEROID 1-DEHYDROGENASE"/>
    <property type="match status" value="1"/>
</dbReference>
<organism evidence="7 10">
    <name type="scientific">Eggerthella lenta</name>
    <name type="common">Eubacterium lentum</name>
    <dbReference type="NCBI Taxonomy" id="84112"/>
    <lineage>
        <taxon>Bacteria</taxon>
        <taxon>Bacillati</taxon>
        <taxon>Actinomycetota</taxon>
        <taxon>Coriobacteriia</taxon>
        <taxon>Eggerthellales</taxon>
        <taxon>Eggerthellaceae</taxon>
        <taxon>Eggerthella</taxon>
    </lineage>
</organism>
<evidence type="ECO:0000313" key="10">
    <source>
        <dbReference type="Proteomes" id="UP000253752"/>
    </source>
</evidence>
<comment type="cofactor">
    <cofactor evidence="1">
        <name>FAD</name>
        <dbReference type="ChEBI" id="CHEBI:57692"/>
    </cofactor>
</comment>
<evidence type="ECO:0000313" key="8">
    <source>
        <dbReference type="EMBL" id="RDB87005.1"/>
    </source>
</evidence>
<dbReference type="AlphaFoldDB" id="A0A369MRK1"/>
<dbReference type="Proteomes" id="UP000253752">
    <property type="component" value="Unassembled WGS sequence"/>
</dbReference>
<dbReference type="Proteomes" id="UP000253915">
    <property type="component" value="Unassembled WGS sequence"/>
</dbReference>
<dbReference type="InterPro" id="IPR027477">
    <property type="entry name" value="Succ_DH/fumarate_Rdtase_cat_sf"/>
</dbReference>
<dbReference type="InterPro" id="IPR050315">
    <property type="entry name" value="FAD-oxidoreductase_2"/>
</dbReference>